<reference evidence="1 2" key="1">
    <citation type="submission" date="2022-12" db="EMBL/GenBank/DDBJ databases">
        <title>Chromosome-scale assembly of the Ensete ventricosum genome.</title>
        <authorList>
            <person name="Dussert Y."/>
            <person name="Stocks J."/>
            <person name="Wendawek A."/>
            <person name="Woldeyes F."/>
            <person name="Nichols R.A."/>
            <person name="Borrell J.S."/>
        </authorList>
    </citation>
    <scope>NUCLEOTIDE SEQUENCE [LARGE SCALE GENOMIC DNA]</scope>
    <source>
        <strain evidence="2">cv. Maze</strain>
        <tissue evidence="1">Seeds</tissue>
    </source>
</reference>
<gene>
    <name evidence="1" type="ORF">OPV22_007863</name>
</gene>
<comment type="caution">
    <text evidence="1">The sequence shown here is derived from an EMBL/GenBank/DDBJ whole genome shotgun (WGS) entry which is preliminary data.</text>
</comment>
<protein>
    <submittedName>
        <fullName evidence="1">Uncharacterized protein</fullName>
    </submittedName>
</protein>
<organism evidence="1 2">
    <name type="scientific">Ensete ventricosum</name>
    <name type="common">Abyssinian banana</name>
    <name type="synonym">Musa ensete</name>
    <dbReference type="NCBI Taxonomy" id="4639"/>
    <lineage>
        <taxon>Eukaryota</taxon>
        <taxon>Viridiplantae</taxon>
        <taxon>Streptophyta</taxon>
        <taxon>Embryophyta</taxon>
        <taxon>Tracheophyta</taxon>
        <taxon>Spermatophyta</taxon>
        <taxon>Magnoliopsida</taxon>
        <taxon>Liliopsida</taxon>
        <taxon>Zingiberales</taxon>
        <taxon>Musaceae</taxon>
        <taxon>Ensete</taxon>
    </lineage>
</organism>
<name>A0AAV8R5B8_ENSVE</name>
<dbReference type="Proteomes" id="UP001222027">
    <property type="component" value="Unassembled WGS sequence"/>
</dbReference>
<keyword evidence="2" id="KW-1185">Reference proteome</keyword>
<dbReference type="EMBL" id="JAQQAF010000003">
    <property type="protein sequence ID" value="KAJ8497311.1"/>
    <property type="molecule type" value="Genomic_DNA"/>
</dbReference>
<sequence length="139" mass="15585">MPTLGLGSMTPYGNPWPLTLSLDNMLFGRPLWSHFMWEGWPIQDSPLVPKVIEWGRKDEIGNGCCISKVSSCMHYLYVICLTTQFMMLPSLLFLEAFSHVSSSDPCRVVVDMDKPLGLLSSNSQQYYYGTVLHGLSTSS</sequence>
<evidence type="ECO:0000313" key="2">
    <source>
        <dbReference type="Proteomes" id="UP001222027"/>
    </source>
</evidence>
<dbReference type="AlphaFoldDB" id="A0AAV8R5B8"/>
<evidence type="ECO:0000313" key="1">
    <source>
        <dbReference type="EMBL" id="KAJ8497311.1"/>
    </source>
</evidence>
<proteinExistence type="predicted"/>
<accession>A0AAV8R5B8</accession>